<evidence type="ECO:0000259" key="1">
    <source>
        <dbReference type="Pfam" id="PF01738"/>
    </source>
</evidence>
<evidence type="ECO:0000313" key="3">
    <source>
        <dbReference type="Proteomes" id="UP000036867"/>
    </source>
</evidence>
<comment type="caution">
    <text evidence="2">The sequence shown here is derived from an EMBL/GenBank/DDBJ whole genome shotgun (WGS) entry which is preliminary data.</text>
</comment>
<dbReference type="SUPFAM" id="SSF53474">
    <property type="entry name" value="alpha/beta-Hydrolases"/>
    <property type="match status" value="1"/>
</dbReference>
<dbReference type="GO" id="GO:0016787">
    <property type="term" value="F:hydrolase activity"/>
    <property type="evidence" value="ECO:0007669"/>
    <property type="project" value="InterPro"/>
</dbReference>
<evidence type="ECO:0000313" key="2">
    <source>
        <dbReference type="EMBL" id="KOO47320.1"/>
    </source>
</evidence>
<dbReference type="Gene3D" id="3.40.50.1820">
    <property type="entry name" value="alpha/beta hydrolase"/>
    <property type="match status" value="1"/>
</dbReference>
<dbReference type="InterPro" id="IPR002925">
    <property type="entry name" value="Dienelactn_hydro"/>
</dbReference>
<dbReference type="Proteomes" id="UP000036867">
    <property type="component" value="Unassembled WGS sequence"/>
</dbReference>
<dbReference type="RefSeq" id="WP_053419124.1">
    <property type="nucleotide sequence ID" value="NZ_JBNNVA010000005.1"/>
</dbReference>
<protein>
    <submittedName>
        <fullName evidence="2">Carboxylesterase</fullName>
    </submittedName>
</protein>
<organism evidence="2 3">
    <name type="scientific">Viridibacillus arvi</name>
    <dbReference type="NCBI Taxonomy" id="263475"/>
    <lineage>
        <taxon>Bacteria</taxon>
        <taxon>Bacillati</taxon>
        <taxon>Bacillota</taxon>
        <taxon>Bacilli</taxon>
        <taxon>Bacillales</taxon>
        <taxon>Caryophanaceae</taxon>
        <taxon>Viridibacillus</taxon>
    </lineage>
</organism>
<name>A0A0M0L8B5_9BACL</name>
<dbReference type="PATRIC" id="fig|263475.3.peg.180"/>
<dbReference type="STRING" id="263475.AMD00_21905"/>
<keyword evidence="3" id="KW-1185">Reference proteome</keyword>
<reference evidence="3" key="1">
    <citation type="submission" date="2015-08" db="EMBL/GenBank/DDBJ databases">
        <title>Fjat-10028 dsm 16317.</title>
        <authorList>
            <person name="Liu B."/>
            <person name="Wang J."/>
            <person name="Zhu Y."/>
            <person name="Liu G."/>
            <person name="Chen Q."/>
            <person name="Chen Z."/>
            <person name="Lan J."/>
            <person name="Che J."/>
            <person name="Ge C."/>
            <person name="Shi H."/>
            <person name="Pan Z."/>
            <person name="Liu X."/>
        </authorList>
    </citation>
    <scope>NUCLEOTIDE SEQUENCE [LARGE SCALE GENOMIC DNA]</scope>
    <source>
        <strain evidence="3">DSM 16317</strain>
    </source>
</reference>
<dbReference type="EMBL" id="LILB01000009">
    <property type="protein sequence ID" value="KOO47320.1"/>
    <property type="molecule type" value="Genomic_DNA"/>
</dbReference>
<dbReference type="Pfam" id="PF01738">
    <property type="entry name" value="DLH"/>
    <property type="match status" value="1"/>
</dbReference>
<dbReference type="OrthoDB" id="9796570at2"/>
<accession>A0A0M0L8B5</accession>
<feature type="domain" description="Dienelactone hydrolase" evidence="1">
    <location>
        <begin position="78"/>
        <end position="189"/>
    </location>
</feature>
<dbReference type="InterPro" id="IPR029058">
    <property type="entry name" value="AB_hydrolase_fold"/>
</dbReference>
<sequence length="201" mass="22267">MQHIFIKGTDDSKPTLLLLHGTGGNEHDLISLAKEIDPTASLLGVRGNVVENGMPRFFRRLAEGVFDMADLEVRTKELAEFIDEAAERYSFNRENVVAIGYSNGANIAGNLLFRNGPVVKGAILHHPMVPRRDIEVPVLTQLPVWIGAGKNDYMCPPQESKDLEGLLTAAGAKVEVYWSDYGHQLTHDELKAAKAWYATHF</sequence>
<dbReference type="AlphaFoldDB" id="A0A0M0L8B5"/>
<proteinExistence type="predicted"/>
<dbReference type="GeneID" id="301138758"/>
<gene>
    <name evidence="2" type="ORF">AMD00_21905</name>
</gene>